<keyword evidence="2" id="KW-0238">DNA-binding</keyword>
<feature type="domain" description="HTH arsR-type" evidence="4">
    <location>
        <begin position="1"/>
        <end position="93"/>
    </location>
</feature>
<dbReference type="HOGENOM" id="CLU_097806_3_2_9"/>
<dbReference type="CDD" id="cd00090">
    <property type="entry name" value="HTH_ARSR"/>
    <property type="match status" value="1"/>
</dbReference>
<keyword evidence="1" id="KW-0805">Transcription regulation</keyword>
<dbReference type="PANTHER" id="PTHR33154:SF18">
    <property type="entry name" value="ARSENICAL RESISTANCE OPERON REPRESSOR"/>
    <property type="match status" value="1"/>
</dbReference>
<accession>A5D555</accession>
<dbReference type="eggNOG" id="COG0640">
    <property type="taxonomic scope" value="Bacteria"/>
</dbReference>
<dbReference type="PRINTS" id="PR00778">
    <property type="entry name" value="HTHARSR"/>
</dbReference>
<protein>
    <submittedName>
        <fullName evidence="5">Predicted transcriptional regulator</fullName>
    </submittedName>
</protein>
<name>A5D555_PELTS</name>
<evidence type="ECO:0000313" key="5">
    <source>
        <dbReference type="EMBL" id="BAF58620.1"/>
    </source>
</evidence>
<keyword evidence="6" id="KW-1185">Reference proteome</keyword>
<evidence type="ECO:0000259" key="4">
    <source>
        <dbReference type="PROSITE" id="PS50987"/>
    </source>
</evidence>
<dbReference type="SUPFAM" id="SSF46785">
    <property type="entry name" value="Winged helix' DNA-binding domain"/>
    <property type="match status" value="1"/>
</dbReference>
<dbReference type="AlphaFoldDB" id="A5D555"/>
<dbReference type="STRING" id="370438.PTH_0439"/>
<dbReference type="SMART" id="SM00418">
    <property type="entry name" value="HTH_ARSR"/>
    <property type="match status" value="1"/>
</dbReference>
<evidence type="ECO:0000256" key="3">
    <source>
        <dbReference type="ARBA" id="ARBA00023163"/>
    </source>
</evidence>
<dbReference type="InterPro" id="IPR051081">
    <property type="entry name" value="HTH_MetalResp_TranReg"/>
</dbReference>
<organism evidence="5 6">
    <name type="scientific">Pelotomaculum thermopropionicum (strain DSM 13744 / JCM 10971 / SI)</name>
    <dbReference type="NCBI Taxonomy" id="370438"/>
    <lineage>
        <taxon>Bacteria</taxon>
        <taxon>Bacillati</taxon>
        <taxon>Bacillota</taxon>
        <taxon>Clostridia</taxon>
        <taxon>Eubacteriales</taxon>
        <taxon>Desulfotomaculaceae</taxon>
        <taxon>Pelotomaculum</taxon>
    </lineage>
</organism>
<keyword evidence="3" id="KW-0804">Transcription</keyword>
<evidence type="ECO:0000256" key="2">
    <source>
        <dbReference type="ARBA" id="ARBA00023125"/>
    </source>
</evidence>
<dbReference type="InterPro" id="IPR001845">
    <property type="entry name" value="HTH_ArsR_DNA-bd_dom"/>
</dbReference>
<dbReference type="Gene3D" id="1.10.10.10">
    <property type="entry name" value="Winged helix-like DNA-binding domain superfamily/Winged helix DNA-binding domain"/>
    <property type="match status" value="1"/>
</dbReference>
<dbReference type="KEGG" id="pth:PTH_0439"/>
<proteinExistence type="predicted"/>
<dbReference type="Pfam" id="PF01022">
    <property type="entry name" value="HTH_5"/>
    <property type="match status" value="1"/>
</dbReference>
<evidence type="ECO:0000256" key="1">
    <source>
        <dbReference type="ARBA" id="ARBA00023015"/>
    </source>
</evidence>
<evidence type="ECO:0000313" key="6">
    <source>
        <dbReference type="Proteomes" id="UP000006556"/>
    </source>
</evidence>
<dbReference type="GO" id="GO:0003700">
    <property type="term" value="F:DNA-binding transcription factor activity"/>
    <property type="evidence" value="ECO:0007669"/>
    <property type="project" value="InterPro"/>
</dbReference>
<dbReference type="PROSITE" id="PS50987">
    <property type="entry name" value="HTH_ARSR_2"/>
    <property type="match status" value="1"/>
</dbReference>
<dbReference type="PANTHER" id="PTHR33154">
    <property type="entry name" value="TRANSCRIPTIONAL REGULATOR, ARSR FAMILY"/>
    <property type="match status" value="1"/>
</dbReference>
<reference evidence="6" key="1">
    <citation type="journal article" date="2008" name="Genome Res.">
        <title>The genome of Pelotomaculum thermopropionicum reveals niche-associated evolution in anaerobic microbiota.</title>
        <authorList>
            <person name="Kosaka T."/>
            <person name="Kato S."/>
            <person name="Shimoyama T."/>
            <person name="Ishii S."/>
            <person name="Abe T."/>
            <person name="Watanabe K."/>
        </authorList>
    </citation>
    <scope>NUCLEOTIDE SEQUENCE [LARGE SCALE GENOMIC DNA]</scope>
    <source>
        <strain evidence="6">DSM 13744 / JCM 10971 / SI</strain>
    </source>
</reference>
<dbReference type="EMBL" id="AP009389">
    <property type="protein sequence ID" value="BAF58620.1"/>
    <property type="molecule type" value="Genomic_DNA"/>
</dbReference>
<gene>
    <name evidence="5" type="primary">ArsR</name>
    <name evidence="5" type="ordered locus">PTH_0439</name>
</gene>
<dbReference type="InterPro" id="IPR011991">
    <property type="entry name" value="ArsR-like_HTH"/>
</dbReference>
<dbReference type="InterPro" id="IPR036388">
    <property type="entry name" value="WH-like_DNA-bd_sf"/>
</dbReference>
<dbReference type="InterPro" id="IPR036390">
    <property type="entry name" value="WH_DNA-bd_sf"/>
</dbReference>
<sequence length="93" mass="10531">MSDPVRYKILMMLARSEDGCCPVPGEAGSRPGLCNCELMARLDMIQSRVSYHMKELAKAGLVIEQPRGRWKFYSLNVCALKSYIEDLTRDFGL</sequence>
<dbReference type="Proteomes" id="UP000006556">
    <property type="component" value="Chromosome"/>
</dbReference>
<dbReference type="GO" id="GO:0003677">
    <property type="term" value="F:DNA binding"/>
    <property type="evidence" value="ECO:0007669"/>
    <property type="project" value="UniProtKB-KW"/>
</dbReference>